<dbReference type="InterPro" id="IPR040227">
    <property type="entry name" value="Nibrin-rel"/>
</dbReference>
<evidence type="ECO:0000256" key="1">
    <source>
        <dbReference type="SAM" id="MobiDB-lite"/>
    </source>
</evidence>
<accession>A0ABD2Q6B7</accession>
<dbReference type="PANTHER" id="PTHR12162">
    <property type="entry name" value="NIBRIN-RELATED"/>
    <property type="match status" value="1"/>
</dbReference>
<dbReference type="PANTHER" id="PTHR12162:SF0">
    <property type="entry name" value="NIBRIN"/>
    <property type="match status" value="1"/>
</dbReference>
<name>A0ABD2Q6B7_9PLAT</name>
<gene>
    <name evidence="4" type="ORF">Ciccas_006610</name>
</gene>
<evidence type="ECO:0000259" key="3">
    <source>
        <dbReference type="Pfam" id="PF16508"/>
    </source>
</evidence>
<organism evidence="4 5">
    <name type="scientific">Cichlidogyrus casuarinus</name>
    <dbReference type="NCBI Taxonomy" id="1844966"/>
    <lineage>
        <taxon>Eukaryota</taxon>
        <taxon>Metazoa</taxon>
        <taxon>Spiralia</taxon>
        <taxon>Lophotrochozoa</taxon>
        <taxon>Platyhelminthes</taxon>
        <taxon>Monogenea</taxon>
        <taxon>Monopisthocotylea</taxon>
        <taxon>Dactylogyridea</taxon>
        <taxon>Ancyrocephalidae</taxon>
        <taxon>Cichlidogyrus</taxon>
    </lineage>
</organism>
<dbReference type="Gene3D" id="3.40.50.10190">
    <property type="entry name" value="BRCT domain"/>
    <property type="match status" value="1"/>
</dbReference>
<evidence type="ECO:0008006" key="6">
    <source>
        <dbReference type="Google" id="ProtNLM"/>
    </source>
</evidence>
<sequence>MQRISLKSGVVTLEIQSNKTLVYLNKRKLGSCSTSITIRDEITFGQSTEIFQLCKKDLHIVTSSLLIDSKSSLNNIFEKLGIVIDTQCSSDTDYLVSGRGTFTPKFSTAMIFGVKIVNPDFFVAYSKAFSVHPFLEPNFEDFPPTSLDPILSQCDLIPNAKRRTLFSGYIFYVFLEPSQTTKDLIEIPGGKLVIISSSNYSPDRMKDLLTKPRSCMLTINNSRNRIDQNYYRSIWDVLMKIKRRPITELELSLALIQASTKQHCNSSVPLDPQIRDKMKQANSQVIDIVTSQSLKRPSEEAETTVVKRMKQNMLFQPKTPVLNTTSLEKSTVLAPGTPSEPTTPSLKSTFAKFAKLQSKVDSDSDVESKELRNRLCSNKENIQKPEKASNKVSLKNTWQKFKALNAAHQESSSSEDEAPPPPSKKFLIEDRITEEVKSPNVSISFIPLVSSSFSLSKAVDQSNEFQGPNFKNFVKVWPINSEESLLPSVSGSTVSAKSANEDKFLEMKRMKIDVSSLVRAKASAVKKLNTL</sequence>
<evidence type="ECO:0000313" key="5">
    <source>
        <dbReference type="Proteomes" id="UP001626550"/>
    </source>
</evidence>
<proteinExistence type="predicted"/>
<feature type="domain" description="Nibrin second BRCT" evidence="3">
    <location>
        <begin position="161"/>
        <end position="266"/>
    </location>
</feature>
<keyword evidence="5" id="KW-1185">Reference proteome</keyword>
<dbReference type="SUPFAM" id="SSF52113">
    <property type="entry name" value="BRCT domain"/>
    <property type="match status" value="1"/>
</dbReference>
<dbReference type="InterPro" id="IPR036420">
    <property type="entry name" value="BRCT_dom_sf"/>
</dbReference>
<dbReference type="Pfam" id="PF00533">
    <property type="entry name" value="BRCT"/>
    <property type="match status" value="1"/>
</dbReference>
<feature type="region of interest" description="Disordered" evidence="1">
    <location>
        <begin position="405"/>
        <end position="425"/>
    </location>
</feature>
<dbReference type="InterPro" id="IPR032429">
    <property type="entry name" value="Nibrin_BRCT2"/>
</dbReference>
<feature type="domain" description="BRCT" evidence="2">
    <location>
        <begin position="54"/>
        <end position="123"/>
    </location>
</feature>
<comment type="caution">
    <text evidence="4">The sequence shown here is derived from an EMBL/GenBank/DDBJ whole genome shotgun (WGS) entry which is preliminary data.</text>
</comment>
<dbReference type="InterPro" id="IPR043014">
    <property type="entry name" value="Nibrin_BRCT2_sf"/>
</dbReference>
<dbReference type="InterPro" id="IPR001357">
    <property type="entry name" value="BRCT_dom"/>
</dbReference>
<evidence type="ECO:0000259" key="2">
    <source>
        <dbReference type="Pfam" id="PF00533"/>
    </source>
</evidence>
<evidence type="ECO:0000313" key="4">
    <source>
        <dbReference type="EMBL" id="KAL3314767.1"/>
    </source>
</evidence>
<dbReference type="Pfam" id="PF16508">
    <property type="entry name" value="NIBRIN_BRCT_II"/>
    <property type="match status" value="1"/>
</dbReference>
<dbReference type="Gene3D" id="3.40.50.10980">
    <property type="entry name" value="Nibrin, BRCT2 domain"/>
    <property type="match status" value="1"/>
</dbReference>
<protein>
    <recommendedName>
        <fullName evidence="6">Nibrin</fullName>
    </recommendedName>
</protein>
<dbReference type="Proteomes" id="UP001626550">
    <property type="component" value="Unassembled WGS sequence"/>
</dbReference>
<dbReference type="EMBL" id="JBJKFK010000912">
    <property type="protein sequence ID" value="KAL3314767.1"/>
    <property type="molecule type" value="Genomic_DNA"/>
</dbReference>
<feature type="region of interest" description="Disordered" evidence="1">
    <location>
        <begin position="326"/>
        <end position="346"/>
    </location>
</feature>
<reference evidence="4 5" key="1">
    <citation type="submission" date="2024-11" db="EMBL/GenBank/DDBJ databases">
        <title>Adaptive evolution of stress response genes in parasites aligns with host niche diversity.</title>
        <authorList>
            <person name="Hahn C."/>
            <person name="Resl P."/>
        </authorList>
    </citation>
    <scope>NUCLEOTIDE SEQUENCE [LARGE SCALE GENOMIC DNA]</scope>
    <source>
        <strain evidence="4">EGGRZ-B1_66</strain>
        <tissue evidence="4">Body</tissue>
    </source>
</reference>
<dbReference type="AlphaFoldDB" id="A0ABD2Q6B7"/>